<evidence type="ECO:0000256" key="9">
    <source>
        <dbReference type="ARBA" id="ARBA00023065"/>
    </source>
</evidence>
<evidence type="ECO:0000256" key="13">
    <source>
        <dbReference type="ARBA" id="ARBA00023237"/>
    </source>
</evidence>
<reference evidence="17 18" key="2">
    <citation type="submission" date="2018-03" db="EMBL/GenBank/DDBJ databases">
        <title>The ancient ancestry and fast evolution of plastids.</title>
        <authorList>
            <person name="Moore K.R."/>
            <person name="Magnabosco C."/>
            <person name="Momper L."/>
            <person name="Gold D.A."/>
            <person name="Bosak T."/>
            <person name="Fournier G.P."/>
        </authorList>
    </citation>
    <scope>NUCLEOTIDE SEQUENCE [LARGE SCALE GENOMIC DNA]</scope>
    <source>
        <strain evidence="17 18">ULC007</strain>
    </source>
</reference>
<evidence type="ECO:0000256" key="7">
    <source>
        <dbReference type="ARBA" id="ARBA00022729"/>
    </source>
</evidence>
<keyword evidence="6" id="KW-0812">Transmembrane</keyword>
<dbReference type="OrthoDB" id="494751at2"/>
<keyword evidence="13" id="KW-0998">Cell outer membrane</keyword>
<keyword evidence="5" id="KW-0762">Sugar transport</keyword>
<dbReference type="PANTHER" id="PTHR33619">
    <property type="entry name" value="POLYSACCHARIDE EXPORT PROTEIN GFCE-RELATED"/>
    <property type="match status" value="1"/>
</dbReference>
<evidence type="ECO:0000256" key="3">
    <source>
        <dbReference type="ARBA" id="ARBA00022448"/>
    </source>
</evidence>
<evidence type="ECO:0000256" key="8">
    <source>
        <dbReference type="ARBA" id="ARBA00023047"/>
    </source>
</evidence>
<evidence type="ECO:0000256" key="2">
    <source>
        <dbReference type="ARBA" id="ARBA00009450"/>
    </source>
</evidence>
<evidence type="ECO:0000313" key="17">
    <source>
        <dbReference type="EMBL" id="PSB19329.1"/>
    </source>
</evidence>
<evidence type="ECO:0000256" key="11">
    <source>
        <dbReference type="ARBA" id="ARBA00023136"/>
    </source>
</evidence>
<evidence type="ECO:0000256" key="10">
    <source>
        <dbReference type="ARBA" id="ARBA00023114"/>
    </source>
</evidence>
<keyword evidence="12" id="KW-0564">Palmitate</keyword>
<accession>A0A2T1DFQ5</accession>
<evidence type="ECO:0000259" key="16">
    <source>
        <dbReference type="Pfam" id="PF22461"/>
    </source>
</evidence>
<proteinExistence type="inferred from homology"/>
<name>A0A2T1DFQ5_9CYAN</name>
<dbReference type="GO" id="GO:0046930">
    <property type="term" value="C:pore complex"/>
    <property type="evidence" value="ECO:0007669"/>
    <property type="project" value="UniProtKB-KW"/>
</dbReference>
<reference evidence="17 18" key="1">
    <citation type="submission" date="2018-02" db="EMBL/GenBank/DDBJ databases">
        <authorList>
            <person name="Cohen D.B."/>
            <person name="Kent A.D."/>
        </authorList>
    </citation>
    <scope>NUCLEOTIDE SEQUENCE [LARGE SCALE GENOMIC DNA]</scope>
    <source>
        <strain evidence="17 18">ULC007</strain>
    </source>
</reference>
<evidence type="ECO:0000256" key="6">
    <source>
        <dbReference type="ARBA" id="ARBA00022692"/>
    </source>
</evidence>
<dbReference type="GO" id="GO:0006811">
    <property type="term" value="P:monoatomic ion transport"/>
    <property type="evidence" value="ECO:0007669"/>
    <property type="project" value="UniProtKB-KW"/>
</dbReference>
<comment type="caution">
    <text evidence="17">The sequence shown here is derived from an EMBL/GenBank/DDBJ whole genome shotgun (WGS) entry which is preliminary data.</text>
</comment>
<comment type="similarity">
    <text evidence="2">Belongs to the BexD/CtrA/VexA family.</text>
</comment>
<dbReference type="PANTHER" id="PTHR33619:SF3">
    <property type="entry name" value="POLYSACCHARIDE EXPORT PROTEIN GFCE-RELATED"/>
    <property type="match status" value="1"/>
</dbReference>
<evidence type="ECO:0000256" key="4">
    <source>
        <dbReference type="ARBA" id="ARBA00022452"/>
    </source>
</evidence>
<dbReference type="STRING" id="1920490.GCA_001895925_04552"/>
<keyword evidence="3" id="KW-0813">Transport</keyword>
<evidence type="ECO:0000256" key="12">
    <source>
        <dbReference type="ARBA" id="ARBA00023139"/>
    </source>
</evidence>
<keyword evidence="9" id="KW-0406">Ion transport</keyword>
<dbReference type="GO" id="GO:0009279">
    <property type="term" value="C:cell outer membrane"/>
    <property type="evidence" value="ECO:0007669"/>
    <property type="project" value="UniProtKB-SubCell"/>
</dbReference>
<keyword evidence="10" id="KW-0626">Porin</keyword>
<dbReference type="InterPro" id="IPR003715">
    <property type="entry name" value="Poly_export_N"/>
</dbReference>
<keyword evidence="11" id="KW-0472">Membrane</keyword>
<evidence type="ECO:0000259" key="15">
    <source>
        <dbReference type="Pfam" id="PF02563"/>
    </source>
</evidence>
<feature type="domain" description="SLBB" evidence="16">
    <location>
        <begin position="161"/>
        <end position="216"/>
    </location>
</feature>
<feature type="domain" description="Polysaccharide export protein N-terminal" evidence="15">
    <location>
        <begin position="28"/>
        <end position="96"/>
    </location>
</feature>
<dbReference type="EMBL" id="PVWG01000011">
    <property type="protein sequence ID" value="PSB19329.1"/>
    <property type="molecule type" value="Genomic_DNA"/>
</dbReference>
<gene>
    <name evidence="17" type="ORF">C7B65_12245</name>
</gene>
<dbReference type="InterPro" id="IPR049712">
    <property type="entry name" value="Poly_export"/>
</dbReference>
<evidence type="ECO:0000256" key="14">
    <source>
        <dbReference type="ARBA" id="ARBA00023288"/>
    </source>
</evidence>
<keyword evidence="4" id="KW-1134">Transmembrane beta strand</keyword>
<organism evidence="17 18">
    <name type="scientific">Phormidesmis priestleyi ULC007</name>
    <dbReference type="NCBI Taxonomy" id="1920490"/>
    <lineage>
        <taxon>Bacteria</taxon>
        <taxon>Bacillati</taxon>
        <taxon>Cyanobacteriota</taxon>
        <taxon>Cyanophyceae</taxon>
        <taxon>Leptolyngbyales</taxon>
        <taxon>Leptolyngbyaceae</taxon>
        <taxon>Phormidesmis</taxon>
    </lineage>
</organism>
<dbReference type="AlphaFoldDB" id="A0A2T1DFQ5"/>
<keyword evidence="18" id="KW-1185">Reference proteome</keyword>
<protein>
    <submittedName>
        <fullName evidence="17">Polysaccharide export protein</fullName>
    </submittedName>
</protein>
<keyword evidence="7" id="KW-0732">Signal</keyword>
<dbReference type="Pfam" id="PF22461">
    <property type="entry name" value="SLBB_2"/>
    <property type="match status" value="1"/>
</dbReference>
<dbReference type="RefSeq" id="WP_073071428.1">
    <property type="nucleotide sequence ID" value="NZ_MPPI01000011.1"/>
</dbReference>
<evidence type="ECO:0000256" key="1">
    <source>
        <dbReference type="ARBA" id="ARBA00004571"/>
    </source>
</evidence>
<dbReference type="Pfam" id="PF02563">
    <property type="entry name" value="Poly_export"/>
    <property type="match status" value="1"/>
</dbReference>
<keyword evidence="8" id="KW-0625">Polysaccharide transport</keyword>
<sequence length="360" mass="38768">MSLNKPAIFLSGAVIALFGVSPAFALPLSPGDRLRLFIPADSDLPESQRISGLYEVNLDGTLQFPFLDPIPAAGLELPQVEQQVSRTLVEKGLFRANGLRVSIKVFQWAPVQVNVSGATFEPGRVLINSQPTNSTSGNLVSIPTPIAGTIPVSGNYPPERYLTAAIRTAGGVTPDADIKNIRLVRNNQTQVIDLSGVFSGESERDVPLVAGDQVIVPRLDKIQNDLVRPSQLTPSVIPIFVSNATAPGATGNNDRATELAYGTRFSNAVVSSRCVGGNLSTSGKRRVTLMQTDRTTGKTTVIDQPVETLLRNSTDNTNNPFLMPRDGIVCYDSKNENTSGVLRFITDILNPFNILRGIFR</sequence>
<comment type="subcellular location">
    <subcellularLocation>
        <location evidence="1">Cell outer membrane</location>
        <topology evidence="1">Multi-pass membrane protein</topology>
    </subcellularLocation>
</comment>
<dbReference type="Gene3D" id="3.10.560.10">
    <property type="entry name" value="Outer membrane lipoprotein wza domain like"/>
    <property type="match status" value="1"/>
</dbReference>
<dbReference type="GO" id="GO:0015159">
    <property type="term" value="F:polysaccharide transmembrane transporter activity"/>
    <property type="evidence" value="ECO:0007669"/>
    <property type="project" value="InterPro"/>
</dbReference>
<dbReference type="GO" id="GO:0015288">
    <property type="term" value="F:porin activity"/>
    <property type="evidence" value="ECO:0007669"/>
    <property type="project" value="UniProtKB-KW"/>
</dbReference>
<evidence type="ECO:0000313" key="18">
    <source>
        <dbReference type="Proteomes" id="UP000238634"/>
    </source>
</evidence>
<keyword evidence="14" id="KW-0449">Lipoprotein</keyword>
<dbReference type="InterPro" id="IPR054765">
    <property type="entry name" value="SLBB_dom"/>
</dbReference>
<dbReference type="Proteomes" id="UP000238634">
    <property type="component" value="Unassembled WGS sequence"/>
</dbReference>
<evidence type="ECO:0000256" key="5">
    <source>
        <dbReference type="ARBA" id="ARBA00022597"/>
    </source>
</evidence>